<dbReference type="Gene3D" id="3.30.420.380">
    <property type="match status" value="1"/>
</dbReference>
<dbReference type="EMBL" id="DRKP01000006">
    <property type="protein sequence ID" value="HEB94876.1"/>
    <property type="molecule type" value="Genomic_DNA"/>
</dbReference>
<evidence type="ECO:0000313" key="2">
    <source>
        <dbReference type="EMBL" id="HEB94876.1"/>
    </source>
</evidence>
<dbReference type="SUPFAM" id="SSF53067">
    <property type="entry name" value="Actin-like ATPase domain"/>
    <property type="match status" value="1"/>
</dbReference>
<comment type="caution">
    <text evidence="2">The sequence shown here is derived from an EMBL/GenBank/DDBJ whole genome shotgun (WGS) entry which is preliminary data.</text>
</comment>
<name>A0A831RJV6_9GAMM</name>
<sequence>MNQSGTIGAGPERGHFRRFLGWWGRELRGLLPGLPWSGGGAAGNLLLILDDGPAPRLYRLRHGRGRLLGQLTDRPSRDAPLIRQARRGAPLVVLRLAAASGLKRRLDLPLSAEHELRQVVRYQLDSISPYPPEQVGFACRVAERDPGRGLLRVDVYLTPLQVLQQAVRRAEARGLTPDRVDFTDGDELQPPRFDLLGTARSPRRSLPQRLNRFLVWLCLLLGAGLVAAHLVRQADTESLLQARVESARARAEVARRLRDRVRRLELEAEVLATARRQRLPALAILDELSRTLPRDTWLEALDLADDRLILSGLSSRAANLISVIENSPRLEQAGFRAPVVQDARSGRERFQIGALVSGGGAQ</sequence>
<dbReference type="AlphaFoldDB" id="A0A831RJV6"/>
<dbReference type="PANTHER" id="PTHR40278">
    <property type="entry name" value="DNA UTILIZATION PROTEIN HOFN"/>
    <property type="match status" value="1"/>
</dbReference>
<organism evidence="2">
    <name type="scientific">Sedimenticola thiotaurini</name>
    <dbReference type="NCBI Taxonomy" id="1543721"/>
    <lineage>
        <taxon>Bacteria</taxon>
        <taxon>Pseudomonadati</taxon>
        <taxon>Pseudomonadota</taxon>
        <taxon>Gammaproteobacteria</taxon>
        <taxon>Chromatiales</taxon>
        <taxon>Sedimenticolaceae</taxon>
        <taxon>Sedimenticola</taxon>
    </lineage>
</organism>
<keyword evidence="1" id="KW-0472">Membrane</keyword>
<dbReference type="InterPro" id="IPR043129">
    <property type="entry name" value="ATPase_NBD"/>
</dbReference>
<reference evidence="2" key="1">
    <citation type="journal article" date="2020" name="mSystems">
        <title>Genome- and Community-Level Interaction Insights into Carbon Utilization and Element Cycling Functions of Hydrothermarchaeota in Hydrothermal Sediment.</title>
        <authorList>
            <person name="Zhou Z."/>
            <person name="Liu Y."/>
            <person name="Xu W."/>
            <person name="Pan J."/>
            <person name="Luo Z.H."/>
            <person name="Li M."/>
        </authorList>
    </citation>
    <scope>NUCLEOTIDE SEQUENCE [LARGE SCALE GENOMIC DNA]</scope>
    <source>
        <strain evidence="2">HyVt-443</strain>
    </source>
</reference>
<keyword evidence="1" id="KW-0812">Transmembrane</keyword>
<evidence type="ECO:0008006" key="3">
    <source>
        <dbReference type="Google" id="ProtNLM"/>
    </source>
</evidence>
<proteinExistence type="predicted"/>
<evidence type="ECO:0000256" key="1">
    <source>
        <dbReference type="SAM" id="Phobius"/>
    </source>
</evidence>
<dbReference type="InterPro" id="IPR052534">
    <property type="entry name" value="Extracell_DNA_Util/SecSys_Comp"/>
</dbReference>
<protein>
    <recommendedName>
        <fullName evidence="3">Fimbrial assembly protein</fullName>
    </recommendedName>
</protein>
<feature type="transmembrane region" description="Helical" evidence="1">
    <location>
        <begin position="213"/>
        <end position="231"/>
    </location>
</feature>
<dbReference type="Pfam" id="PF05137">
    <property type="entry name" value="PilN"/>
    <property type="match status" value="1"/>
</dbReference>
<keyword evidence="1" id="KW-1133">Transmembrane helix</keyword>
<dbReference type="InterPro" id="IPR007813">
    <property type="entry name" value="PilN"/>
</dbReference>
<accession>A0A831RJV6</accession>
<dbReference type="PANTHER" id="PTHR40278:SF1">
    <property type="entry name" value="DNA UTILIZATION PROTEIN HOFN"/>
    <property type="match status" value="1"/>
</dbReference>
<dbReference type="Proteomes" id="UP000886251">
    <property type="component" value="Unassembled WGS sequence"/>
</dbReference>
<gene>
    <name evidence="2" type="ORF">ENI96_00400</name>
</gene>